<evidence type="ECO:0000256" key="14">
    <source>
        <dbReference type="ARBA" id="ARBA00034078"/>
    </source>
</evidence>
<dbReference type="GO" id="GO:0009055">
    <property type="term" value="F:electron transfer activity"/>
    <property type="evidence" value="ECO:0007669"/>
    <property type="project" value="InterPro"/>
</dbReference>
<evidence type="ECO:0000256" key="2">
    <source>
        <dbReference type="ARBA" id="ARBA00001966"/>
    </source>
</evidence>
<evidence type="ECO:0000256" key="12">
    <source>
        <dbReference type="ARBA" id="ARBA00023014"/>
    </source>
</evidence>
<dbReference type="GO" id="GO:0051538">
    <property type="term" value="F:3 iron, 4 sulfur cluster binding"/>
    <property type="evidence" value="ECO:0007669"/>
    <property type="project" value="UniProtKB-KW"/>
</dbReference>
<dbReference type="GO" id="GO:0051539">
    <property type="term" value="F:4 iron, 4 sulfur cluster binding"/>
    <property type="evidence" value="ECO:0007669"/>
    <property type="project" value="UniProtKB-KW"/>
</dbReference>
<dbReference type="PROSITE" id="PS00197">
    <property type="entry name" value="2FE2S_FER_1"/>
    <property type="match status" value="1"/>
</dbReference>
<dbReference type="SUPFAM" id="SSF54292">
    <property type="entry name" value="2Fe-2S ferredoxin-like"/>
    <property type="match status" value="1"/>
</dbReference>
<dbReference type="PROSITE" id="PS51379">
    <property type="entry name" value="4FE4S_FER_2"/>
    <property type="match status" value="1"/>
</dbReference>
<dbReference type="Pfam" id="PF13085">
    <property type="entry name" value="Fer2_3"/>
    <property type="match status" value="1"/>
</dbReference>
<gene>
    <name evidence="17" type="ORF">METZ01_LOCUS65200</name>
</gene>
<dbReference type="InterPro" id="IPR004489">
    <property type="entry name" value="Succ_DH/fum_Rdtase_Fe-S"/>
</dbReference>
<dbReference type="PROSITE" id="PS00198">
    <property type="entry name" value="4FE4S_FER_1"/>
    <property type="match status" value="1"/>
</dbReference>
<dbReference type="GO" id="GO:0046872">
    <property type="term" value="F:metal ion binding"/>
    <property type="evidence" value="ECO:0007669"/>
    <property type="project" value="UniProtKB-KW"/>
</dbReference>
<comment type="similarity">
    <text evidence="4">Belongs to the succinate dehydrogenase/fumarate reductase iron-sulfur protein family.</text>
</comment>
<dbReference type="PANTHER" id="PTHR11921:SF29">
    <property type="entry name" value="SUCCINATE DEHYDROGENASE [UBIQUINONE] IRON-SULFUR SUBUNIT, MITOCHONDRIAL"/>
    <property type="match status" value="1"/>
</dbReference>
<evidence type="ECO:0000256" key="1">
    <source>
        <dbReference type="ARBA" id="ARBA00001927"/>
    </source>
</evidence>
<evidence type="ECO:0000259" key="16">
    <source>
        <dbReference type="PROSITE" id="PS51379"/>
    </source>
</evidence>
<dbReference type="InterPro" id="IPR025192">
    <property type="entry name" value="Succ_DH/fum_Rdtase_N"/>
</dbReference>
<evidence type="ECO:0000256" key="6">
    <source>
        <dbReference type="ARBA" id="ARBA00022485"/>
    </source>
</evidence>
<keyword evidence="13" id="KW-0003">3Fe-4S</keyword>
<keyword evidence="8" id="KW-0001">2Fe-2S</keyword>
<dbReference type="GO" id="GO:0008177">
    <property type="term" value="F:succinate dehydrogenase (quinone) activity"/>
    <property type="evidence" value="ECO:0007669"/>
    <property type="project" value="UniProtKB-EC"/>
</dbReference>
<evidence type="ECO:0000256" key="4">
    <source>
        <dbReference type="ARBA" id="ARBA00009433"/>
    </source>
</evidence>
<comment type="pathway">
    <text evidence="3">Carbohydrate metabolism; tricarboxylic acid cycle.</text>
</comment>
<dbReference type="NCBIfam" id="NF009051">
    <property type="entry name" value="PRK12385.1"/>
    <property type="match status" value="1"/>
</dbReference>
<evidence type="ECO:0000256" key="10">
    <source>
        <dbReference type="ARBA" id="ARBA00023002"/>
    </source>
</evidence>
<dbReference type="GO" id="GO:0006099">
    <property type="term" value="P:tricarboxylic acid cycle"/>
    <property type="evidence" value="ECO:0007669"/>
    <property type="project" value="UniProtKB-KW"/>
</dbReference>
<name>A0A381T840_9ZZZZ</name>
<evidence type="ECO:0000259" key="15">
    <source>
        <dbReference type="PROSITE" id="PS51085"/>
    </source>
</evidence>
<dbReference type="InterPro" id="IPR009051">
    <property type="entry name" value="Helical_ferredxn"/>
</dbReference>
<evidence type="ECO:0000256" key="8">
    <source>
        <dbReference type="ARBA" id="ARBA00022714"/>
    </source>
</evidence>
<dbReference type="GO" id="GO:0051537">
    <property type="term" value="F:2 iron, 2 sulfur cluster binding"/>
    <property type="evidence" value="ECO:0007669"/>
    <property type="project" value="UniProtKB-KW"/>
</dbReference>
<dbReference type="AlphaFoldDB" id="A0A381T840"/>
<evidence type="ECO:0000256" key="11">
    <source>
        <dbReference type="ARBA" id="ARBA00023004"/>
    </source>
</evidence>
<keyword evidence="11" id="KW-0408">Iron</keyword>
<dbReference type="NCBIfam" id="TIGR00384">
    <property type="entry name" value="dhsB"/>
    <property type="match status" value="1"/>
</dbReference>
<evidence type="ECO:0000256" key="5">
    <source>
        <dbReference type="ARBA" id="ARBA00012792"/>
    </source>
</evidence>
<sequence>VSETTEIEIFRYLPDKDNEPFFKSYEVPYREDWVVLDAINYIKDEIDGTISYRWSCRMGVCGSCGMMVNGEPKLACSTFLKEYSLGKIRVEPLQGFPVERDLIIDINDFTEKLKAVKPYIIRKEEDEKPIEEGEYLQSPAELARYKQYTLCINCMLCYAACPIYSLNSEFIGPAAIALAQRYNLDSRDQGRNHRQEMIASHEGIWECTFVGECSVVCPKDVDPAAAIQRAKVSSTLDWFKEMIMQLSKTK</sequence>
<feature type="domain" description="4Fe-4S ferredoxin-type" evidence="16">
    <location>
        <begin position="142"/>
        <end position="171"/>
    </location>
</feature>
<evidence type="ECO:0000256" key="13">
    <source>
        <dbReference type="ARBA" id="ARBA00023291"/>
    </source>
</evidence>
<evidence type="ECO:0000313" key="17">
    <source>
        <dbReference type="EMBL" id="SVA12346.1"/>
    </source>
</evidence>
<keyword evidence="10" id="KW-0560">Oxidoreductase</keyword>
<dbReference type="InterPro" id="IPR012675">
    <property type="entry name" value="Beta-grasp_dom_sf"/>
</dbReference>
<organism evidence="17">
    <name type="scientific">marine metagenome</name>
    <dbReference type="NCBI Taxonomy" id="408172"/>
    <lineage>
        <taxon>unclassified sequences</taxon>
        <taxon>metagenomes</taxon>
        <taxon>ecological metagenomes</taxon>
    </lineage>
</organism>
<dbReference type="SUPFAM" id="SSF46548">
    <property type="entry name" value="alpha-helical ferredoxin"/>
    <property type="match status" value="1"/>
</dbReference>
<dbReference type="InterPro" id="IPR036010">
    <property type="entry name" value="2Fe-2S_ferredoxin-like_sf"/>
</dbReference>
<dbReference type="NCBIfam" id="NF004616">
    <property type="entry name" value="PRK05950.1"/>
    <property type="match status" value="1"/>
</dbReference>
<dbReference type="FunFam" id="1.10.1060.10:FF:000003">
    <property type="entry name" value="Succinate dehydrogenase iron-sulfur subunit"/>
    <property type="match status" value="1"/>
</dbReference>
<reference evidence="17" key="1">
    <citation type="submission" date="2018-05" db="EMBL/GenBank/DDBJ databases">
        <authorList>
            <person name="Lanie J.A."/>
            <person name="Ng W.-L."/>
            <person name="Kazmierczak K.M."/>
            <person name="Andrzejewski T.M."/>
            <person name="Davidsen T.M."/>
            <person name="Wayne K.J."/>
            <person name="Tettelin H."/>
            <person name="Glass J.I."/>
            <person name="Rusch D."/>
            <person name="Podicherti R."/>
            <person name="Tsui H.-C.T."/>
            <person name="Winkler M.E."/>
        </authorList>
    </citation>
    <scope>NUCLEOTIDE SEQUENCE</scope>
</reference>
<dbReference type="EMBL" id="UINC01004172">
    <property type="protein sequence ID" value="SVA12346.1"/>
    <property type="molecule type" value="Genomic_DNA"/>
</dbReference>
<dbReference type="Pfam" id="PF13183">
    <property type="entry name" value="Fer4_8"/>
    <property type="match status" value="1"/>
</dbReference>
<dbReference type="InterPro" id="IPR001041">
    <property type="entry name" value="2Fe-2S_ferredoxin-type"/>
</dbReference>
<dbReference type="InterPro" id="IPR017896">
    <property type="entry name" value="4Fe4S_Fe-S-bd"/>
</dbReference>
<dbReference type="GO" id="GO:0022904">
    <property type="term" value="P:respiratory electron transport chain"/>
    <property type="evidence" value="ECO:0007669"/>
    <property type="project" value="TreeGrafter"/>
</dbReference>
<dbReference type="PANTHER" id="PTHR11921">
    <property type="entry name" value="SUCCINATE DEHYDROGENASE IRON-SULFUR PROTEIN"/>
    <property type="match status" value="1"/>
</dbReference>
<dbReference type="InterPro" id="IPR006058">
    <property type="entry name" value="2Fe2S_fd_BS"/>
</dbReference>
<keyword evidence="9" id="KW-0479">Metal-binding</keyword>
<comment type="cofactor">
    <cofactor evidence="1">
        <name>[3Fe-4S] cluster</name>
        <dbReference type="ChEBI" id="CHEBI:21137"/>
    </cofactor>
</comment>
<evidence type="ECO:0000256" key="7">
    <source>
        <dbReference type="ARBA" id="ARBA00022532"/>
    </source>
</evidence>
<dbReference type="InterPro" id="IPR017900">
    <property type="entry name" value="4Fe4S_Fe_S_CS"/>
</dbReference>
<evidence type="ECO:0000256" key="3">
    <source>
        <dbReference type="ARBA" id="ARBA00005163"/>
    </source>
</evidence>
<dbReference type="InterPro" id="IPR050573">
    <property type="entry name" value="SDH/FRD_Iron-Sulfur"/>
</dbReference>
<feature type="non-terminal residue" evidence="17">
    <location>
        <position position="1"/>
    </location>
</feature>
<dbReference type="PROSITE" id="PS51085">
    <property type="entry name" value="2FE2S_FER_2"/>
    <property type="match status" value="1"/>
</dbReference>
<proteinExistence type="inferred from homology"/>
<keyword evidence="7" id="KW-0816">Tricarboxylic acid cycle</keyword>
<dbReference type="Gene3D" id="3.10.20.30">
    <property type="match status" value="1"/>
</dbReference>
<dbReference type="EC" id="1.3.5.1" evidence="5"/>
<comment type="cofactor">
    <cofactor evidence="14">
        <name>[2Fe-2S] cluster</name>
        <dbReference type="ChEBI" id="CHEBI:190135"/>
    </cofactor>
</comment>
<accession>A0A381T840</accession>
<comment type="cofactor">
    <cofactor evidence="2">
        <name>[4Fe-4S] cluster</name>
        <dbReference type="ChEBI" id="CHEBI:49883"/>
    </cofactor>
</comment>
<keyword evidence="12" id="KW-0411">Iron-sulfur</keyword>
<feature type="domain" description="2Fe-2S ferredoxin-type" evidence="15">
    <location>
        <begin position="7"/>
        <end position="96"/>
    </location>
</feature>
<evidence type="ECO:0000256" key="9">
    <source>
        <dbReference type="ARBA" id="ARBA00022723"/>
    </source>
</evidence>
<keyword evidence="6" id="KW-0004">4Fe-4S</keyword>
<dbReference type="Gene3D" id="1.10.1060.10">
    <property type="entry name" value="Alpha-helical ferredoxin"/>
    <property type="match status" value="1"/>
</dbReference>
<protein>
    <recommendedName>
        <fullName evidence="5">succinate dehydrogenase</fullName>
        <ecNumber evidence="5">1.3.5.1</ecNumber>
    </recommendedName>
</protein>